<organism evidence="1 2">
    <name type="scientific">Listeria kieliensis</name>
    <dbReference type="NCBI Taxonomy" id="1621700"/>
    <lineage>
        <taxon>Bacteria</taxon>
        <taxon>Bacillati</taxon>
        <taxon>Bacillota</taxon>
        <taxon>Bacilli</taxon>
        <taxon>Bacillales</taxon>
        <taxon>Listeriaceae</taxon>
        <taxon>Listeria</taxon>
    </lineage>
</organism>
<dbReference type="EMBL" id="LARY01000001">
    <property type="protein sequence ID" value="RDX02033.1"/>
    <property type="molecule type" value="Genomic_DNA"/>
</dbReference>
<protein>
    <recommendedName>
        <fullName evidence="3">Nuclear transport factor 2 family protein</fullName>
    </recommendedName>
</protein>
<evidence type="ECO:0008006" key="3">
    <source>
        <dbReference type="Google" id="ProtNLM"/>
    </source>
</evidence>
<evidence type="ECO:0000313" key="2">
    <source>
        <dbReference type="Proteomes" id="UP000257055"/>
    </source>
</evidence>
<dbReference type="RefSeq" id="WP_115751692.1">
    <property type="nucleotide sequence ID" value="NZ_LARY01000001.1"/>
</dbReference>
<proteinExistence type="predicted"/>
<dbReference type="AlphaFoldDB" id="A0A3D8TSV9"/>
<gene>
    <name evidence="1" type="ORF">UR08_00330</name>
</gene>
<reference evidence="2" key="1">
    <citation type="submission" date="2015-04" db="EMBL/GenBank/DDBJ databases">
        <authorList>
            <person name="Schardt J."/>
            <person name="Mueller-Herbst S."/>
            <person name="Scherer S."/>
            <person name="Huptas C."/>
        </authorList>
    </citation>
    <scope>NUCLEOTIDE SEQUENCE [LARGE SCALE GENOMIC DNA]</scope>
    <source>
        <strain evidence="2">Kiel-L1</strain>
    </source>
</reference>
<name>A0A3D8TSV9_9LIST</name>
<sequence>MEIYLPKSCENAPRKKIVADFTIALLKQTEEAIKEHAAPNIQIKYLHEKRTIVGIDDVLNYLRKKRTNEIRRVEVDQVLTHGKGSAINGQLFLANEQVVDFCYVYLFASTLKTAKVREIKSYWLI</sequence>
<comment type="caution">
    <text evidence="1">The sequence shown here is derived from an EMBL/GenBank/DDBJ whole genome shotgun (WGS) entry which is preliminary data.</text>
</comment>
<dbReference type="Proteomes" id="UP000257055">
    <property type="component" value="Unassembled WGS sequence"/>
</dbReference>
<evidence type="ECO:0000313" key="1">
    <source>
        <dbReference type="EMBL" id="RDX02033.1"/>
    </source>
</evidence>
<dbReference type="Gene3D" id="3.10.450.50">
    <property type="match status" value="1"/>
</dbReference>
<keyword evidence="2" id="KW-1185">Reference proteome</keyword>
<accession>A0A3D8TSV9</accession>